<dbReference type="AlphaFoldDB" id="A6JL53"/>
<evidence type="ECO:0000256" key="1">
    <source>
        <dbReference type="SAM" id="Phobius"/>
    </source>
</evidence>
<proteinExistence type="predicted"/>
<keyword evidence="1" id="KW-0812">Transmembrane</keyword>
<protein>
    <submittedName>
        <fullName evidence="2">RCG63599</fullName>
    </submittedName>
</protein>
<gene>
    <name evidence="2" type="ORF">rCG_63599</name>
</gene>
<dbReference type="Proteomes" id="UP000234681">
    <property type="component" value="Chromosome 11"/>
</dbReference>
<name>A6JL53_RAT</name>
<dbReference type="EMBL" id="CH473989">
    <property type="protein sequence ID" value="EDM10618.1"/>
    <property type="molecule type" value="Genomic_DNA"/>
</dbReference>
<sequence>MLSTSWVILTTTLSKLTITLWVYVALTSGLLPLSKLFLRIYFFPTF</sequence>
<evidence type="ECO:0000313" key="2">
    <source>
        <dbReference type="EMBL" id="EDM10618.1"/>
    </source>
</evidence>
<keyword evidence="1" id="KW-1133">Transmembrane helix</keyword>
<organism evidence="2 3">
    <name type="scientific">Rattus norvegicus</name>
    <name type="common">Rat</name>
    <dbReference type="NCBI Taxonomy" id="10116"/>
    <lineage>
        <taxon>Eukaryota</taxon>
        <taxon>Metazoa</taxon>
        <taxon>Chordata</taxon>
        <taxon>Craniata</taxon>
        <taxon>Vertebrata</taxon>
        <taxon>Euteleostomi</taxon>
        <taxon>Mammalia</taxon>
        <taxon>Eutheria</taxon>
        <taxon>Euarchontoglires</taxon>
        <taxon>Glires</taxon>
        <taxon>Rodentia</taxon>
        <taxon>Myomorpha</taxon>
        <taxon>Muroidea</taxon>
        <taxon>Muridae</taxon>
        <taxon>Murinae</taxon>
        <taxon>Rattus</taxon>
    </lineage>
</organism>
<accession>A6JL53</accession>
<reference evidence="3" key="1">
    <citation type="submission" date="2005-09" db="EMBL/GenBank/DDBJ databases">
        <authorList>
            <person name="Mural R.J."/>
            <person name="Li P.W."/>
            <person name="Adams M.D."/>
            <person name="Amanatides P.G."/>
            <person name="Baden-Tillson H."/>
            <person name="Barnstead M."/>
            <person name="Chin S.H."/>
            <person name="Dew I."/>
            <person name="Evans C.A."/>
            <person name="Ferriera S."/>
            <person name="Flanigan M."/>
            <person name="Fosler C."/>
            <person name="Glodek A."/>
            <person name="Gu Z."/>
            <person name="Holt R.A."/>
            <person name="Jennings D."/>
            <person name="Kraft C.L."/>
            <person name="Lu F."/>
            <person name="Nguyen T."/>
            <person name="Nusskern D.R."/>
            <person name="Pfannkoch C.M."/>
            <person name="Sitter C."/>
            <person name="Sutton G.G."/>
            <person name="Venter J.C."/>
            <person name="Wang Z."/>
            <person name="Woodage T."/>
            <person name="Zheng X.H."/>
            <person name="Zhong F."/>
        </authorList>
    </citation>
    <scope>NUCLEOTIDE SEQUENCE [LARGE SCALE GENOMIC DNA]</scope>
    <source>
        <strain>BN</strain>
        <strain evidence="3">Sprague-Dawley</strain>
    </source>
</reference>
<feature type="transmembrane region" description="Helical" evidence="1">
    <location>
        <begin position="20"/>
        <end position="42"/>
    </location>
</feature>
<evidence type="ECO:0000313" key="3">
    <source>
        <dbReference type="Proteomes" id="UP000234681"/>
    </source>
</evidence>
<keyword evidence="1" id="KW-0472">Membrane</keyword>